<dbReference type="Gramene" id="RZC84079">
    <property type="protein sequence ID" value="RZC84079"/>
    <property type="gene ID" value="C5167_046865"/>
</dbReference>
<evidence type="ECO:0000313" key="1">
    <source>
        <dbReference type="EMBL" id="RZC84079.1"/>
    </source>
</evidence>
<evidence type="ECO:0000313" key="2">
    <source>
        <dbReference type="Proteomes" id="UP000316621"/>
    </source>
</evidence>
<name>A0A4Y7LIS8_PAPSO</name>
<dbReference type="AlphaFoldDB" id="A0A4Y7LIS8"/>
<protein>
    <submittedName>
        <fullName evidence="1">Uncharacterized protein</fullName>
    </submittedName>
</protein>
<reference evidence="1 2" key="1">
    <citation type="journal article" date="2018" name="Science">
        <title>The opium poppy genome and morphinan production.</title>
        <authorList>
            <person name="Guo L."/>
            <person name="Winzer T."/>
            <person name="Yang X."/>
            <person name="Li Y."/>
            <person name="Ning Z."/>
            <person name="He Z."/>
            <person name="Teodor R."/>
            <person name="Lu Y."/>
            <person name="Bowser T.A."/>
            <person name="Graham I.A."/>
            <person name="Ye K."/>
        </authorList>
    </citation>
    <scope>NUCLEOTIDE SEQUENCE [LARGE SCALE GENOMIC DNA]</scope>
    <source>
        <strain evidence="2">cv. HN1</strain>
        <tissue evidence="1">Leaves</tissue>
    </source>
</reference>
<organism evidence="1 2">
    <name type="scientific">Papaver somniferum</name>
    <name type="common">Opium poppy</name>
    <dbReference type="NCBI Taxonomy" id="3469"/>
    <lineage>
        <taxon>Eukaryota</taxon>
        <taxon>Viridiplantae</taxon>
        <taxon>Streptophyta</taxon>
        <taxon>Embryophyta</taxon>
        <taxon>Tracheophyta</taxon>
        <taxon>Spermatophyta</taxon>
        <taxon>Magnoliopsida</taxon>
        <taxon>Ranunculales</taxon>
        <taxon>Papaveraceae</taxon>
        <taxon>Papaveroideae</taxon>
        <taxon>Papaver</taxon>
    </lineage>
</organism>
<dbReference type="STRING" id="3469.A0A4Y7LIS8"/>
<sequence length="135" mass="15556">MRFTCFQLPLTKEALRLMSEAGPVKGGSVVIAFIEDPDGYKAVDYQWDGDQFATADAQVDIWDHSRLKKRKKEELLTFVVFHFLGVFSDRSITLYDRLLTPVRKLIMQTETKAFCWNLMEPMNFADKSNSLPLSK</sequence>
<proteinExistence type="predicted"/>
<gene>
    <name evidence="1" type="ORF">C5167_046865</name>
</gene>
<keyword evidence="2" id="KW-1185">Reference proteome</keyword>
<dbReference type="EMBL" id="CM010725">
    <property type="protein sequence ID" value="RZC84079.1"/>
    <property type="molecule type" value="Genomic_DNA"/>
</dbReference>
<dbReference type="Proteomes" id="UP000316621">
    <property type="component" value="Chromosome 11"/>
</dbReference>
<accession>A0A4Y7LIS8</accession>